<reference evidence="2" key="1">
    <citation type="submission" date="2020-02" db="EMBL/GenBank/DDBJ databases">
        <title>Draft genome sequence of Candidatus Afipia apatlaquensis IBT-C3, a potential strain for decolorization of textile dyes.</title>
        <authorList>
            <person name="Sanchez-Reyes A."/>
            <person name="Breton-Deval L."/>
            <person name="Mangelson H."/>
            <person name="Sanchez-Flores A."/>
        </authorList>
    </citation>
    <scope>NUCLEOTIDE SEQUENCE [LARGE SCALE GENOMIC DNA]</scope>
    <source>
        <strain evidence="2">IBT-C3</strain>
    </source>
</reference>
<keyword evidence="1" id="KW-0732">Signal</keyword>
<evidence type="ECO:0000256" key="1">
    <source>
        <dbReference type="SAM" id="SignalP"/>
    </source>
</evidence>
<dbReference type="EMBL" id="JAAMRR010001215">
    <property type="protein sequence ID" value="NGX98165.1"/>
    <property type="molecule type" value="Genomic_DNA"/>
</dbReference>
<dbReference type="AlphaFoldDB" id="A0A7C9RIA9"/>
<evidence type="ECO:0008006" key="4">
    <source>
        <dbReference type="Google" id="ProtNLM"/>
    </source>
</evidence>
<gene>
    <name evidence="2" type="ORF">G4V63_24050</name>
</gene>
<comment type="caution">
    <text evidence="2">The sequence shown here is derived from an EMBL/GenBank/DDBJ whole genome shotgun (WGS) entry which is preliminary data.</text>
</comment>
<name>A0A7C9RIA9_9BRAD</name>
<evidence type="ECO:0000313" key="3">
    <source>
        <dbReference type="Proteomes" id="UP000480266"/>
    </source>
</evidence>
<keyword evidence="3" id="KW-1185">Reference proteome</keyword>
<organism evidence="2 3">
    <name type="scientific">Candidatus Afipia apatlaquensis</name>
    <dbReference type="NCBI Taxonomy" id="2712852"/>
    <lineage>
        <taxon>Bacteria</taxon>
        <taxon>Pseudomonadati</taxon>
        <taxon>Pseudomonadota</taxon>
        <taxon>Alphaproteobacteria</taxon>
        <taxon>Hyphomicrobiales</taxon>
        <taxon>Nitrobacteraceae</taxon>
        <taxon>Afipia</taxon>
    </lineage>
</organism>
<proteinExistence type="predicted"/>
<accession>A0A7C9RIA9</accession>
<protein>
    <recommendedName>
        <fullName evidence="4">OmpH family outer membrane protein</fullName>
    </recommendedName>
</protein>
<feature type="non-terminal residue" evidence="2">
    <location>
        <position position="137"/>
    </location>
</feature>
<dbReference type="Proteomes" id="UP000480266">
    <property type="component" value="Unassembled WGS sequence"/>
</dbReference>
<sequence>MKKIVSIVLVILLVGLFPVAAFAEDAKTSLTPEQKAARQSFLQDYYDKMAKLTDLRAQTYAARQENKTLEGQIKEKLKGLYGTLNKDQIKTIVQQNKDLVSQAKGLNENRKTLVSQFKAAVKDRDTTKTASLKTQIL</sequence>
<feature type="chain" id="PRO_5028875047" description="OmpH family outer membrane protein" evidence="1">
    <location>
        <begin position="24"/>
        <end position="137"/>
    </location>
</feature>
<evidence type="ECO:0000313" key="2">
    <source>
        <dbReference type="EMBL" id="NGX98165.1"/>
    </source>
</evidence>
<feature type="signal peptide" evidence="1">
    <location>
        <begin position="1"/>
        <end position="23"/>
    </location>
</feature>